<dbReference type="RefSeq" id="WP_106716101.1">
    <property type="nucleotide sequence ID" value="NZ_JACHXT010000001.1"/>
</dbReference>
<evidence type="ECO:0000313" key="1">
    <source>
        <dbReference type="EMBL" id="PSH57684.1"/>
    </source>
</evidence>
<sequence>MRNENQGNIPTSGGYEFRRKAAMALLAQATAEEMENFWMQWADKPQVETLRGPEAGLVMVRGRIGGGGAPFNLGEATVTRATVRLGNGAVGHAYALGRSSSKVRLAAIFDALWQEPAHRQVVEDTILAPIAQRVNAELEDRRAETAATKVDFFTMVRGDD</sequence>
<dbReference type="GO" id="GO:0019634">
    <property type="term" value="P:organic phosphonate metabolic process"/>
    <property type="evidence" value="ECO:0007669"/>
    <property type="project" value="InterPro"/>
</dbReference>
<organism evidence="1 2">
    <name type="scientific">Phyllobacterium endophyticum</name>
    <dbReference type="NCBI Taxonomy" id="1149773"/>
    <lineage>
        <taxon>Bacteria</taxon>
        <taxon>Pseudomonadati</taxon>
        <taxon>Pseudomonadota</taxon>
        <taxon>Alphaproteobacteria</taxon>
        <taxon>Hyphomicrobiales</taxon>
        <taxon>Phyllobacteriaceae</taxon>
        <taxon>Phyllobacterium</taxon>
    </lineage>
</organism>
<name>A0A2P7ATY4_9HYPH</name>
<dbReference type="InterPro" id="IPR009609">
    <property type="entry name" value="Phosphonate_metab_PhnG"/>
</dbReference>
<dbReference type="Proteomes" id="UP000241158">
    <property type="component" value="Unassembled WGS sequence"/>
</dbReference>
<accession>A0A2P7ATY4</accession>
<dbReference type="OrthoDB" id="530475at2"/>
<dbReference type="Pfam" id="PF06754">
    <property type="entry name" value="PhnG"/>
    <property type="match status" value="1"/>
</dbReference>
<dbReference type="GO" id="GO:0016829">
    <property type="term" value="F:lyase activity"/>
    <property type="evidence" value="ECO:0007669"/>
    <property type="project" value="UniProtKB-KW"/>
</dbReference>
<proteinExistence type="predicted"/>
<dbReference type="GO" id="GO:0015716">
    <property type="term" value="P:organic phosphonate transport"/>
    <property type="evidence" value="ECO:0007669"/>
    <property type="project" value="InterPro"/>
</dbReference>
<gene>
    <name evidence="1" type="primary">phnG</name>
    <name evidence="1" type="ORF">CU100_08100</name>
</gene>
<keyword evidence="1" id="KW-0456">Lyase</keyword>
<dbReference type="AlphaFoldDB" id="A0A2P7ATY4"/>
<reference evidence="2" key="1">
    <citation type="submission" date="2017-11" db="EMBL/GenBank/DDBJ databases">
        <authorList>
            <person name="Kuznetsova I."/>
            <person name="Sazanova A."/>
            <person name="Chirak E."/>
            <person name="Safronova V."/>
            <person name="Willems A."/>
        </authorList>
    </citation>
    <scope>NUCLEOTIDE SEQUENCE [LARGE SCALE GENOMIC DNA]</scope>
    <source>
        <strain evidence="2">PEPV15</strain>
    </source>
</reference>
<keyword evidence="2" id="KW-1185">Reference proteome</keyword>
<dbReference type="EMBL" id="PGGN01000002">
    <property type="protein sequence ID" value="PSH57684.1"/>
    <property type="molecule type" value="Genomic_DNA"/>
</dbReference>
<evidence type="ECO:0000313" key="2">
    <source>
        <dbReference type="Proteomes" id="UP000241158"/>
    </source>
</evidence>
<comment type="caution">
    <text evidence="1">The sequence shown here is derived from an EMBL/GenBank/DDBJ whole genome shotgun (WGS) entry which is preliminary data.</text>
</comment>
<protein>
    <submittedName>
        <fullName evidence="1">Phosphonate C-P lyase system protein PhnG</fullName>
    </submittedName>
</protein>
<dbReference type="NCBIfam" id="TIGR03293">
    <property type="entry name" value="PhnG_redo"/>
    <property type="match status" value="1"/>
</dbReference>